<gene>
    <name evidence="3" type="ORF">SAMN04487950_3946</name>
</gene>
<feature type="compositionally biased region" description="Acidic residues" evidence="2">
    <location>
        <begin position="161"/>
        <end position="173"/>
    </location>
</feature>
<dbReference type="EMBL" id="FOTC01000007">
    <property type="protein sequence ID" value="SFL49010.1"/>
    <property type="molecule type" value="Genomic_DNA"/>
</dbReference>
<feature type="region of interest" description="Disordered" evidence="2">
    <location>
        <begin position="153"/>
        <end position="173"/>
    </location>
</feature>
<evidence type="ECO:0000313" key="4">
    <source>
        <dbReference type="Proteomes" id="UP000199607"/>
    </source>
</evidence>
<dbReference type="AlphaFoldDB" id="A0A1I4I4A6"/>
<name>A0A1I4I4A6_9EURY</name>
<feature type="compositionally biased region" description="Acidic residues" evidence="2">
    <location>
        <begin position="132"/>
        <end position="142"/>
    </location>
</feature>
<dbReference type="RefSeq" id="WP_089871712.1">
    <property type="nucleotide sequence ID" value="NZ_FOTC01000007.1"/>
</dbReference>
<reference evidence="4" key="1">
    <citation type="submission" date="2016-10" db="EMBL/GenBank/DDBJ databases">
        <authorList>
            <person name="Varghese N."/>
            <person name="Submissions S."/>
        </authorList>
    </citation>
    <scope>NUCLEOTIDE SEQUENCE [LARGE SCALE GENOMIC DNA]</scope>
    <source>
        <strain evidence="4">CGMCC 1.7738</strain>
    </source>
</reference>
<dbReference type="Proteomes" id="UP000199607">
    <property type="component" value="Unassembled WGS sequence"/>
</dbReference>
<protein>
    <submittedName>
        <fullName evidence="3">Uncharacterized protein</fullName>
    </submittedName>
</protein>
<accession>A0A1I4I4A6</accession>
<dbReference type="Gene3D" id="1.10.287.1490">
    <property type="match status" value="1"/>
</dbReference>
<evidence type="ECO:0000313" key="3">
    <source>
        <dbReference type="EMBL" id="SFL49010.1"/>
    </source>
</evidence>
<keyword evidence="1" id="KW-0175">Coiled coil</keyword>
<feature type="region of interest" description="Disordered" evidence="2">
    <location>
        <begin position="228"/>
        <end position="348"/>
    </location>
</feature>
<evidence type="ECO:0000256" key="2">
    <source>
        <dbReference type="SAM" id="MobiDB-lite"/>
    </source>
</evidence>
<proteinExistence type="predicted"/>
<feature type="compositionally biased region" description="Polar residues" evidence="2">
    <location>
        <begin position="339"/>
        <end position="348"/>
    </location>
</feature>
<feature type="compositionally biased region" description="Low complexity" evidence="2">
    <location>
        <begin position="308"/>
        <end position="320"/>
    </location>
</feature>
<feature type="coiled-coil region" evidence="1">
    <location>
        <begin position="548"/>
        <end position="575"/>
    </location>
</feature>
<organism evidence="3 4">
    <name type="scientific">Halogranum rubrum</name>
    <dbReference type="NCBI Taxonomy" id="553466"/>
    <lineage>
        <taxon>Archaea</taxon>
        <taxon>Methanobacteriati</taxon>
        <taxon>Methanobacteriota</taxon>
        <taxon>Stenosarchaea group</taxon>
        <taxon>Halobacteria</taxon>
        <taxon>Halobacteriales</taxon>
        <taxon>Haloferacaceae</taxon>
    </lineage>
</organism>
<sequence>MSQDPTHAGPLTVSAGDVSVEKSFVADEFPVPALKFVIQSTSTEAVDIRLTDDVPTSFPMDCVGFHPDYENDNWTAYEDHRVEFVRTLAPEESVTTVYGIRLEETDEESAAFLVEPTLDLVSTHESGGPEAEGVEDIVGEESTDVVRDVLAGDADTVPGMEDSDLDTDADADANTEDPLAADIETAEQLDEVDAAEVVEAAERAENVDDIEELDLELDLDVEDPLVDDEHEQEAEPMEPLALDDPLAADDSHPADASADEPVTDSSTAETVEPRPIETDTVPAVVARSTETESELDASEEEDVEVDPEAGQADAAQSDAGDVSETATEAETADVIDTPASDQSKPGAVTSTSIAATLATEIREGSVDDDDLSLLKRELDIGVPTSVDVRIGRLQSQMDDLVAYSDALSEFIDEEGTGDQLVSEFREELESVSSSLTMLETALASAESDRVDLRDDVDNVATTVTAVEKRVETNTQDLSSVADEVEALAAVADDIDTLAETVDSLDTEMGDVRADVADVDTDVTETRAELHAELETVRDDLTTQVDDLQAGLAADVEELRDEMDDVQSELVELKQFRDRLGSAFGGDN</sequence>
<feature type="compositionally biased region" description="Acidic residues" evidence="2">
    <location>
        <begin position="291"/>
        <end position="307"/>
    </location>
</feature>
<keyword evidence="4" id="KW-1185">Reference proteome</keyword>
<dbReference type="SUPFAM" id="SSF58113">
    <property type="entry name" value="Apolipoprotein A-I"/>
    <property type="match status" value="1"/>
</dbReference>
<feature type="region of interest" description="Disordered" evidence="2">
    <location>
        <begin position="123"/>
        <end position="142"/>
    </location>
</feature>
<evidence type="ECO:0000256" key="1">
    <source>
        <dbReference type="SAM" id="Coils"/>
    </source>
</evidence>
<dbReference type="STRING" id="553466.SAMN04487950_3946"/>